<sequence length="114" mass="12911">MIIMSIRILFILTMILLLTSCEDHVEKIKEPTKAIESSYDIDIRKATTSVNLTKADLAWHAVNTYGWDCEEVVSKDELNSDGYFCIKCSSGLKLHVYPRQGQHPKITNESGGYE</sequence>
<evidence type="ECO:0008006" key="3">
    <source>
        <dbReference type="Google" id="ProtNLM"/>
    </source>
</evidence>
<proteinExistence type="predicted"/>
<dbReference type="Proteomes" id="UP000005778">
    <property type="component" value="Chromosome"/>
</dbReference>
<protein>
    <recommendedName>
        <fullName evidence="3">Lipoprotein</fullName>
    </recommendedName>
</protein>
<evidence type="ECO:0000313" key="1">
    <source>
        <dbReference type="EMBL" id="EIM64001.1"/>
    </source>
</evidence>
<reference evidence="1 2" key="2">
    <citation type="submission" date="2012-02" db="EMBL/GenBank/DDBJ databases">
        <title>Improved High-Quality Draft sequence of Desulfobacter postgatei 2ac9.</title>
        <authorList>
            <consortium name="US DOE Joint Genome Institute"/>
            <person name="Lucas S."/>
            <person name="Han J."/>
            <person name="Lapidus A."/>
            <person name="Cheng J.-F."/>
            <person name="Goodwin L."/>
            <person name="Pitluck S."/>
            <person name="Peters L."/>
            <person name="Ovchinnikova G."/>
            <person name="Held B."/>
            <person name="Detter J.C."/>
            <person name="Han C."/>
            <person name="Tapia R."/>
            <person name="Land M."/>
            <person name="Hauser L."/>
            <person name="Kyrpides N."/>
            <person name="Ivanova N."/>
            <person name="Pagani I."/>
            <person name="Orellana R."/>
            <person name="Lovley D."/>
            <person name="Woyke T."/>
        </authorList>
    </citation>
    <scope>NUCLEOTIDE SEQUENCE [LARGE SCALE GENOMIC DNA]</scope>
    <source>
        <strain evidence="1 2">2ac9</strain>
    </source>
</reference>
<dbReference type="PROSITE" id="PS51257">
    <property type="entry name" value="PROKAR_LIPOPROTEIN"/>
    <property type="match status" value="1"/>
</dbReference>
<accession>I5B3D8</accession>
<keyword evidence="2" id="KW-1185">Reference proteome</keyword>
<organism evidence="1 2">
    <name type="scientific">Desulfobacter postgatei 2ac9</name>
    <dbReference type="NCBI Taxonomy" id="879212"/>
    <lineage>
        <taxon>Bacteria</taxon>
        <taxon>Pseudomonadati</taxon>
        <taxon>Thermodesulfobacteriota</taxon>
        <taxon>Desulfobacteria</taxon>
        <taxon>Desulfobacterales</taxon>
        <taxon>Desulfobacteraceae</taxon>
        <taxon>Desulfobacter</taxon>
    </lineage>
</organism>
<reference evidence="1 2" key="1">
    <citation type="submission" date="2011-09" db="EMBL/GenBank/DDBJ databases">
        <authorList>
            <consortium name="US DOE Joint Genome Institute (JGI-PGF)"/>
            <person name="Lucas S."/>
            <person name="Han J."/>
            <person name="Lapidus A."/>
            <person name="Cheng J.-F."/>
            <person name="Goodwin L."/>
            <person name="Pitluck S."/>
            <person name="Peters L."/>
            <person name="Land M.L."/>
            <person name="Hauser L."/>
            <person name="Orellana R."/>
            <person name="Lovley D."/>
            <person name="Woyke T.J."/>
        </authorList>
    </citation>
    <scope>NUCLEOTIDE SEQUENCE [LARGE SCALE GENOMIC DNA]</scope>
    <source>
        <strain evidence="1 2">2ac9</strain>
    </source>
</reference>
<dbReference type="HOGENOM" id="CLU_170179_0_0_7"/>
<gene>
    <name evidence="1" type="ORF">DespoDRAFT_02112</name>
</gene>
<dbReference type="EMBL" id="CM001488">
    <property type="protein sequence ID" value="EIM64001.1"/>
    <property type="molecule type" value="Genomic_DNA"/>
</dbReference>
<dbReference type="AlphaFoldDB" id="I5B3D8"/>
<evidence type="ECO:0000313" key="2">
    <source>
        <dbReference type="Proteomes" id="UP000005778"/>
    </source>
</evidence>
<name>I5B3D8_9BACT</name>